<dbReference type="RefSeq" id="WP_135941827.1">
    <property type="nucleotide sequence ID" value="NZ_JANKAZ010000007.1"/>
</dbReference>
<evidence type="ECO:0000313" key="2">
    <source>
        <dbReference type="Proteomes" id="UP000306855"/>
    </source>
</evidence>
<name>A0A4S2EMV1_9LACO</name>
<organism evidence="1 2">
    <name type="scientific">Ligilactobacillus murinus</name>
    <dbReference type="NCBI Taxonomy" id="1622"/>
    <lineage>
        <taxon>Bacteria</taxon>
        <taxon>Bacillati</taxon>
        <taxon>Bacillota</taxon>
        <taxon>Bacilli</taxon>
        <taxon>Lactobacillales</taxon>
        <taxon>Lactobacillaceae</taxon>
        <taxon>Ligilactobacillus</taxon>
    </lineage>
</organism>
<evidence type="ECO:0000313" key="1">
    <source>
        <dbReference type="EMBL" id="TGY56892.1"/>
    </source>
</evidence>
<dbReference type="EMBL" id="SRYK01000004">
    <property type="protein sequence ID" value="TGY56892.1"/>
    <property type="molecule type" value="Genomic_DNA"/>
</dbReference>
<dbReference type="AlphaFoldDB" id="A0A4S2EMV1"/>
<reference evidence="1 2" key="1">
    <citation type="submission" date="2019-04" db="EMBL/GenBank/DDBJ databases">
        <title>Microbes associate with the intestines of laboratory mice.</title>
        <authorList>
            <person name="Navarre W."/>
            <person name="Wong E."/>
            <person name="Huang K."/>
            <person name="Tropini C."/>
            <person name="Ng K."/>
            <person name="Yu B."/>
        </authorList>
    </citation>
    <scope>NUCLEOTIDE SEQUENCE [LARGE SCALE GENOMIC DNA]</scope>
    <source>
        <strain evidence="1 2">NM26_J9</strain>
    </source>
</reference>
<dbReference type="Pfam" id="PF22398">
    <property type="entry name" value="DUF6978"/>
    <property type="match status" value="1"/>
</dbReference>
<proteinExistence type="predicted"/>
<comment type="caution">
    <text evidence="1">The sequence shown here is derived from an EMBL/GenBank/DDBJ whole genome shotgun (WGS) entry which is preliminary data.</text>
</comment>
<sequence>MKKYDLSNLNETEVMELIDYEKNPENIMEYQEIYNQIISTLVYETGSYRCKIEDRTHDIMYSLNIHTTPISTRFSVGLRFIGVNKQLLRLDFGDTLRHTNNQDEVDEYIVIGSHAHFNSPNDKHSKKNVIPIGDLPEFKNLKLIHDVFLEYIRYTNIKERTGSDGSGGKP</sequence>
<accession>A0A4S2EMV1</accession>
<dbReference type="Proteomes" id="UP000306855">
    <property type="component" value="Unassembled WGS sequence"/>
</dbReference>
<gene>
    <name evidence="1" type="ORF">E5340_01450</name>
</gene>
<dbReference type="InterPro" id="IPR053916">
    <property type="entry name" value="DUF6978"/>
</dbReference>
<protein>
    <submittedName>
        <fullName evidence="1">Uncharacterized protein</fullName>
    </submittedName>
</protein>